<name>A0A8T0IB89_CERPU</name>
<feature type="domain" description="N-end rule aminoacyl transferase C-terminal" evidence="8">
    <location>
        <begin position="403"/>
        <end position="545"/>
    </location>
</feature>
<accession>A0A8T0IB89</accession>
<keyword evidence="5" id="KW-0012">Acyltransferase</keyword>
<protein>
    <recommendedName>
        <fullName evidence="2">arginyltransferase</fullName>
        <ecNumber evidence="2">2.3.2.8</ecNumber>
    </recommendedName>
</protein>
<dbReference type="AlphaFoldDB" id="A0A8T0IB89"/>
<evidence type="ECO:0000256" key="6">
    <source>
        <dbReference type="SAM" id="MobiDB-lite"/>
    </source>
</evidence>
<reference evidence="9" key="1">
    <citation type="submission" date="2020-06" db="EMBL/GenBank/DDBJ databases">
        <title>WGS assembly of Ceratodon purpureus strain R40.</title>
        <authorList>
            <person name="Carey S.B."/>
            <person name="Jenkins J."/>
            <person name="Shu S."/>
            <person name="Lovell J.T."/>
            <person name="Sreedasyam A."/>
            <person name="Maumus F."/>
            <person name="Tiley G.P."/>
            <person name="Fernandez-Pozo N."/>
            <person name="Barry K."/>
            <person name="Chen C."/>
            <person name="Wang M."/>
            <person name="Lipzen A."/>
            <person name="Daum C."/>
            <person name="Saski C.A."/>
            <person name="Payton A.C."/>
            <person name="Mcbreen J.C."/>
            <person name="Conrad R.E."/>
            <person name="Kollar L.M."/>
            <person name="Olsson S."/>
            <person name="Huttunen S."/>
            <person name="Landis J.B."/>
            <person name="Wickett N.J."/>
            <person name="Johnson M.G."/>
            <person name="Rensing S.A."/>
            <person name="Grimwood J."/>
            <person name="Schmutz J."/>
            <person name="Mcdaniel S.F."/>
        </authorList>
    </citation>
    <scope>NUCLEOTIDE SEQUENCE</scope>
    <source>
        <strain evidence="9">R40</strain>
    </source>
</reference>
<dbReference type="InterPro" id="IPR007472">
    <property type="entry name" value="N-end_Aminoacyl_Trfase_C"/>
</dbReference>
<comment type="similarity">
    <text evidence="1">Belongs to the R-transferase family.</text>
</comment>
<dbReference type="InterPro" id="IPR016181">
    <property type="entry name" value="Acyl_CoA_acyltransferase"/>
</dbReference>
<evidence type="ECO:0000259" key="7">
    <source>
        <dbReference type="Pfam" id="PF04376"/>
    </source>
</evidence>
<keyword evidence="10" id="KW-1185">Reference proteome</keyword>
<evidence type="ECO:0000256" key="1">
    <source>
        <dbReference type="ARBA" id="ARBA00009991"/>
    </source>
</evidence>
<feature type="compositionally biased region" description="Low complexity" evidence="6">
    <location>
        <begin position="127"/>
        <end position="136"/>
    </location>
</feature>
<evidence type="ECO:0000256" key="5">
    <source>
        <dbReference type="ARBA" id="ARBA00023315"/>
    </source>
</evidence>
<dbReference type="InterPro" id="IPR017137">
    <property type="entry name" value="Arg-tRNA-P_Trfase_1_euk"/>
</dbReference>
<dbReference type="SUPFAM" id="SSF55729">
    <property type="entry name" value="Acyl-CoA N-acyltransferases (Nat)"/>
    <property type="match status" value="1"/>
</dbReference>
<feature type="compositionally biased region" description="Polar residues" evidence="6">
    <location>
        <begin position="316"/>
        <end position="335"/>
    </location>
</feature>
<comment type="caution">
    <text evidence="9">The sequence shown here is derived from an EMBL/GenBank/DDBJ whole genome shotgun (WGS) entry which is preliminary data.</text>
</comment>
<evidence type="ECO:0000259" key="8">
    <source>
        <dbReference type="Pfam" id="PF04377"/>
    </source>
</evidence>
<evidence type="ECO:0000256" key="3">
    <source>
        <dbReference type="ARBA" id="ARBA00022679"/>
    </source>
</evidence>
<dbReference type="Pfam" id="PF04376">
    <property type="entry name" value="ATE_N"/>
    <property type="match status" value="1"/>
</dbReference>
<dbReference type="EC" id="2.3.2.8" evidence="2"/>
<dbReference type="Proteomes" id="UP000822688">
    <property type="component" value="Chromosome 4"/>
</dbReference>
<feature type="compositionally biased region" description="Polar residues" evidence="6">
    <location>
        <begin position="345"/>
        <end position="355"/>
    </location>
</feature>
<dbReference type="GO" id="GO:0004057">
    <property type="term" value="F:arginyl-tRNA--protein transferase activity"/>
    <property type="evidence" value="ECO:0007669"/>
    <property type="project" value="UniProtKB-EC"/>
</dbReference>
<gene>
    <name evidence="9" type="ORF">KC19_4G192100</name>
</gene>
<feature type="region of interest" description="Disordered" evidence="6">
    <location>
        <begin position="316"/>
        <end position="385"/>
    </location>
</feature>
<evidence type="ECO:0000256" key="4">
    <source>
        <dbReference type="ARBA" id="ARBA00022786"/>
    </source>
</evidence>
<dbReference type="InterPro" id="IPR030700">
    <property type="entry name" value="N-end_Aminoacyl_Trfase"/>
</dbReference>
<feature type="compositionally biased region" description="Acidic residues" evidence="6">
    <location>
        <begin position="643"/>
        <end position="653"/>
    </location>
</feature>
<feature type="domain" description="N-end aminoacyl transferase N-terminal" evidence="7">
    <location>
        <begin position="32"/>
        <end position="104"/>
    </location>
</feature>
<sequence>MSRAEAEEAAIARSKMRRRVMSIVEDQGVYNSSCGYCKSSSRTSVAQGLWAHTLTVDDYQELLNRGWRRSGMFLYKPNMQRTCCPPHSIRLDVNAFVISKEQARVMRRMHRYLEGSYHGNRLSDNQDSGPSSSPDTPSKELVGEGTMSTGKKSIPHDTPELDPPGTAKKKKTSEVEAEAAVQLTASIKGAITRCIEAGSLPKDLDLPQVRVQKVTDKTRGKLKGIEGQLDYTSSVAFAIAAAQKKKIRKASMELEVGAGSEVNGLQPLSSQMEFSSSLVAEILVSQLRETDASSGYIPQACNGHLNFLTVGCRVESNSPSSGKDTSVLSPTTDGNSGAPRKQESQDTGSQGRRFNSSPPSPSPAPLPNERELISPQSCPLPPLPHLKSRHMKIQLKQTSFDPEEFALYKKYQIAVHNDKPEEVKESSYCRFLVDTPLLYVAPEDDGSTPTCGFGSFHQQYRIDGKLVAVGVVDILPNCLSSKYLFWDPDLAFLSLGKYSALQEIKWVQEANKVCPTLLYYYLGFYIHTCPKMRYKAAYAPSELLCPLKYTWVPYEQARPALACSQYLCLSECPAQNGSATESSEKRQEVENMEGSFEIEDDNEEMNSDALIVDAECLALNGEESPNTENGLSSSHSAEKDETIENDEEEDEDHSENLGKIIMLLNNKCLTFKRLEEMRVVPPVHMASLAEELTLYMQGVGPELASRMAFVPR</sequence>
<evidence type="ECO:0000256" key="2">
    <source>
        <dbReference type="ARBA" id="ARBA00012025"/>
    </source>
</evidence>
<dbReference type="Pfam" id="PF04377">
    <property type="entry name" value="ATE_C"/>
    <property type="match status" value="1"/>
</dbReference>
<dbReference type="InterPro" id="IPR007471">
    <property type="entry name" value="N-end_Aminoacyl_Trfase_N"/>
</dbReference>
<keyword evidence="4" id="KW-0833">Ubl conjugation pathway</keyword>
<proteinExistence type="inferred from homology"/>
<dbReference type="EMBL" id="CM026424">
    <property type="protein sequence ID" value="KAG0580692.1"/>
    <property type="molecule type" value="Genomic_DNA"/>
</dbReference>
<dbReference type="PIRSF" id="PIRSF037207">
    <property type="entry name" value="ATE1_euk"/>
    <property type="match status" value="1"/>
</dbReference>
<evidence type="ECO:0000313" key="10">
    <source>
        <dbReference type="Proteomes" id="UP000822688"/>
    </source>
</evidence>
<dbReference type="PANTHER" id="PTHR21367">
    <property type="entry name" value="ARGININE-TRNA-PROTEIN TRANSFERASE 1"/>
    <property type="match status" value="1"/>
</dbReference>
<dbReference type="GO" id="GO:0005737">
    <property type="term" value="C:cytoplasm"/>
    <property type="evidence" value="ECO:0007669"/>
    <property type="project" value="TreeGrafter"/>
</dbReference>
<evidence type="ECO:0000313" key="9">
    <source>
        <dbReference type="EMBL" id="KAG0580692.1"/>
    </source>
</evidence>
<dbReference type="PANTHER" id="PTHR21367:SF1">
    <property type="entry name" value="ARGINYL-TRNA--PROTEIN TRANSFERASE 1"/>
    <property type="match status" value="1"/>
</dbReference>
<feature type="compositionally biased region" description="Polar residues" evidence="6">
    <location>
        <begin position="623"/>
        <end position="635"/>
    </location>
</feature>
<organism evidence="9 10">
    <name type="scientific">Ceratodon purpureus</name>
    <name type="common">Fire moss</name>
    <name type="synonym">Dicranum purpureum</name>
    <dbReference type="NCBI Taxonomy" id="3225"/>
    <lineage>
        <taxon>Eukaryota</taxon>
        <taxon>Viridiplantae</taxon>
        <taxon>Streptophyta</taxon>
        <taxon>Embryophyta</taxon>
        <taxon>Bryophyta</taxon>
        <taxon>Bryophytina</taxon>
        <taxon>Bryopsida</taxon>
        <taxon>Dicranidae</taxon>
        <taxon>Pseudoditrichales</taxon>
        <taxon>Ditrichaceae</taxon>
        <taxon>Ceratodon</taxon>
    </lineage>
</organism>
<feature type="region of interest" description="Disordered" evidence="6">
    <location>
        <begin position="622"/>
        <end position="654"/>
    </location>
</feature>
<feature type="region of interest" description="Disordered" evidence="6">
    <location>
        <begin position="117"/>
        <end position="174"/>
    </location>
</feature>
<keyword evidence="3" id="KW-0808">Transferase</keyword>